<comment type="caution">
    <text evidence="2">The sequence shown here is derived from an EMBL/GenBank/DDBJ whole genome shotgun (WGS) entry which is preliminary data.</text>
</comment>
<evidence type="ECO:0000313" key="2">
    <source>
        <dbReference type="EMBL" id="MYM88907.1"/>
    </source>
</evidence>
<keyword evidence="1" id="KW-0175">Coiled coil</keyword>
<organism evidence="2 3">
    <name type="scientific">Duganella vulcania</name>
    <dbReference type="NCBI Taxonomy" id="2692166"/>
    <lineage>
        <taxon>Bacteria</taxon>
        <taxon>Pseudomonadati</taxon>
        <taxon>Pseudomonadota</taxon>
        <taxon>Betaproteobacteria</taxon>
        <taxon>Burkholderiales</taxon>
        <taxon>Oxalobacteraceae</taxon>
        <taxon>Telluria group</taxon>
        <taxon>Duganella</taxon>
    </lineage>
</organism>
<sequence>MKVARLTEGYVTLREGRVWKLLAADLGPLVVALLQSLFNEEEKNVPVSVAVERVTRDLEVLKGIGYVLPQTAQQYIADWLRQGWLVRRFPAGAQEEVFELSAEATTALRLVAGLQKPRAAATESRLASVMQQVFRLAEETDANPKSRLASLRAERERIEQEIASIERDGVRVLMEERAVERAREVISQAEELASDFRNVRDAFEQLNRDLRRSLMENDGSRAEVLEHLFAGIDLIAESDAGRTFNAFWRLLTDGEQSFALAEALDAIASRNFVRKLEHRERKFLQELTAVLMAEGGNVHEVLQQFARSLKSFVQSREFQEQRRLHTLLKKAQLAALSIREKVRPNEAINFSLSLTSSRIRSASQWGIYDPAMRAPDSNMADAEMSELTIEAVEELVRQSEIDFRTLREHLMAMLLEVSQVTIADVLRRFPAEQGFGSIVGYVALGAKSGEVTESNQIVSWIGSDGVDRSARVPAIYFTRERILEFTDGNE</sequence>
<dbReference type="InterPro" id="IPR021804">
    <property type="entry name" value="DUF3375"/>
</dbReference>
<dbReference type="AlphaFoldDB" id="A0A845G7K4"/>
<name>A0A845G7K4_9BURK</name>
<reference evidence="2 3" key="1">
    <citation type="submission" date="2020-01" db="EMBL/GenBank/DDBJ databases">
        <title>Novel species isolated from a subtropical stream in China.</title>
        <authorList>
            <person name="Lu H."/>
        </authorList>
    </citation>
    <scope>NUCLEOTIDE SEQUENCE [LARGE SCALE GENOMIC DNA]</scope>
    <source>
        <strain evidence="2 3">FT82W</strain>
    </source>
</reference>
<dbReference type="Pfam" id="PF11855">
    <property type="entry name" value="DUF3375"/>
    <property type="match status" value="1"/>
</dbReference>
<dbReference type="EMBL" id="WWCW01000058">
    <property type="protein sequence ID" value="MYM88907.1"/>
    <property type="molecule type" value="Genomic_DNA"/>
</dbReference>
<dbReference type="RefSeq" id="WP_161097903.1">
    <property type="nucleotide sequence ID" value="NZ_WWCW01000058.1"/>
</dbReference>
<evidence type="ECO:0000256" key="1">
    <source>
        <dbReference type="SAM" id="Coils"/>
    </source>
</evidence>
<feature type="coiled-coil region" evidence="1">
    <location>
        <begin position="148"/>
        <end position="209"/>
    </location>
</feature>
<gene>
    <name evidence="2" type="ORF">GTP91_17215</name>
</gene>
<evidence type="ECO:0000313" key="3">
    <source>
        <dbReference type="Proteomes" id="UP000470302"/>
    </source>
</evidence>
<dbReference type="Proteomes" id="UP000470302">
    <property type="component" value="Unassembled WGS sequence"/>
</dbReference>
<proteinExistence type="predicted"/>
<accession>A0A845G7K4</accession>
<protein>
    <submittedName>
        <fullName evidence="2">DUF3375 family protein</fullName>
    </submittedName>
</protein>